<evidence type="ECO:0000256" key="3">
    <source>
        <dbReference type="ARBA" id="ARBA00022676"/>
    </source>
</evidence>
<sequence>MIRTGTGALRRLLAAPPRAAIFLGSGAWLLWLSWLRPLTLPDEGRYGGVAWEMLSHGSHLLPTLNGMPFFHKPPLYYWLAEAAYSVFGPSVWAARLPSWLAAWGVAMALYVFLRRWRGEATAVIGLLALLTQPFFFGGAQFANLDTLVAGLIGMTILSGAAAVMRAGAGQRYHALSVLTGLLAALGVLAKGLIGVVLPGAVLVLWIVLRRRWRGLAVLLWPPVIVVFLAVALPWFWAMQQRFPDFLHYFFIYQQLDRFADTGFNNVQPFWFYVPLVLGLALPWTLWLGGCLRKAFWANPAAVRKAPAADAGTDTDASAAVNADPASAADVRWLMLCWLGVIVVFFSIPASKLVGYIQPVLPAVAALVAEVIAAGLGRGDAPSGRRTRALGLTLSGAAVLCVVANVLAAHYAKPNNVAIGRQARAEFRPGDTLIAMRFYPYDLPMVLHSAKPAWVVDDWDRPGIAKRDNWRKELYDAGMFDPARMRQLLISEAEMRRRMCAAPDGQGFWIWADPGDSFGKYAMLRDEAPRYKAPRGSLWYMEAGDAFRRQHCGGTPTGG</sequence>
<keyword evidence="4 10" id="KW-0808">Transferase</keyword>
<feature type="transmembrane region" description="Helical" evidence="8">
    <location>
        <begin position="388"/>
        <end position="411"/>
    </location>
</feature>
<dbReference type="AlphaFoldDB" id="A0A261S382"/>
<evidence type="ECO:0000256" key="6">
    <source>
        <dbReference type="ARBA" id="ARBA00022989"/>
    </source>
</evidence>
<keyword evidence="2" id="KW-1003">Cell membrane</keyword>
<evidence type="ECO:0000256" key="7">
    <source>
        <dbReference type="ARBA" id="ARBA00023136"/>
    </source>
</evidence>
<feature type="transmembrane region" description="Helical" evidence="8">
    <location>
        <begin position="215"/>
        <end position="236"/>
    </location>
</feature>
<dbReference type="GO" id="GO:0016763">
    <property type="term" value="F:pentosyltransferase activity"/>
    <property type="evidence" value="ECO:0007669"/>
    <property type="project" value="TreeGrafter"/>
</dbReference>
<protein>
    <submittedName>
        <fullName evidence="10">Dolichyl-phosphate-mannose--protein mannosyltransferase</fullName>
    </submittedName>
</protein>
<keyword evidence="3 10" id="KW-0328">Glycosyltransferase</keyword>
<evidence type="ECO:0000313" key="11">
    <source>
        <dbReference type="Proteomes" id="UP000216020"/>
    </source>
</evidence>
<dbReference type="RefSeq" id="WP_094855857.1">
    <property type="nucleotide sequence ID" value="NZ_NEVM01000005.1"/>
</dbReference>
<reference evidence="11" key="1">
    <citation type="submission" date="2017-05" db="EMBL/GenBank/DDBJ databases">
        <title>Complete and WGS of Bordetella genogroups.</title>
        <authorList>
            <person name="Spilker T."/>
            <person name="Lipuma J."/>
        </authorList>
    </citation>
    <scope>NUCLEOTIDE SEQUENCE [LARGE SCALE GENOMIC DNA]</scope>
    <source>
        <strain evidence="11">AU16122</strain>
    </source>
</reference>
<dbReference type="OrthoDB" id="9775035at2"/>
<feature type="transmembrane region" description="Helical" evidence="8">
    <location>
        <begin position="99"/>
        <end position="116"/>
    </location>
</feature>
<accession>A0A261S382</accession>
<keyword evidence="6 8" id="KW-1133">Transmembrane helix</keyword>
<comment type="subcellular location">
    <subcellularLocation>
        <location evidence="1">Cell membrane</location>
        <topology evidence="1">Multi-pass membrane protein</topology>
    </subcellularLocation>
</comment>
<feature type="transmembrane region" description="Helical" evidence="8">
    <location>
        <begin position="332"/>
        <end position="349"/>
    </location>
</feature>
<feature type="transmembrane region" description="Helical" evidence="8">
    <location>
        <begin position="269"/>
        <end position="288"/>
    </location>
</feature>
<name>A0A261S382_9BORD</name>
<proteinExistence type="predicted"/>
<evidence type="ECO:0000256" key="5">
    <source>
        <dbReference type="ARBA" id="ARBA00022692"/>
    </source>
</evidence>
<dbReference type="EMBL" id="NEVM01000005">
    <property type="protein sequence ID" value="OZI31447.1"/>
    <property type="molecule type" value="Genomic_DNA"/>
</dbReference>
<dbReference type="PANTHER" id="PTHR33908:SF3">
    <property type="entry name" value="UNDECAPRENYL PHOSPHATE-ALPHA-4-AMINO-4-DEOXY-L-ARABINOSE ARABINOSYL TRANSFERASE"/>
    <property type="match status" value="1"/>
</dbReference>
<dbReference type="GO" id="GO:0005886">
    <property type="term" value="C:plasma membrane"/>
    <property type="evidence" value="ECO:0007669"/>
    <property type="project" value="UniProtKB-SubCell"/>
</dbReference>
<feature type="transmembrane region" description="Helical" evidence="8">
    <location>
        <begin position="180"/>
        <end position="208"/>
    </location>
</feature>
<evidence type="ECO:0000256" key="4">
    <source>
        <dbReference type="ARBA" id="ARBA00022679"/>
    </source>
</evidence>
<dbReference type="InterPro" id="IPR038731">
    <property type="entry name" value="RgtA/B/C-like"/>
</dbReference>
<feature type="transmembrane region" description="Helical" evidence="8">
    <location>
        <begin position="122"/>
        <end position="139"/>
    </location>
</feature>
<dbReference type="GO" id="GO:0010041">
    <property type="term" value="P:response to iron(III) ion"/>
    <property type="evidence" value="ECO:0007669"/>
    <property type="project" value="TreeGrafter"/>
</dbReference>
<evidence type="ECO:0000256" key="2">
    <source>
        <dbReference type="ARBA" id="ARBA00022475"/>
    </source>
</evidence>
<feature type="domain" description="Glycosyltransferase RgtA/B/C/D-like" evidence="9">
    <location>
        <begin position="71"/>
        <end position="235"/>
    </location>
</feature>
<evidence type="ECO:0000259" key="9">
    <source>
        <dbReference type="Pfam" id="PF13231"/>
    </source>
</evidence>
<feature type="transmembrane region" description="Helical" evidence="8">
    <location>
        <begin position="355"/>
        <end position="376"/>
    </location>
</feature>
<gene>
    <name evidence="10" type="ORF">CAL29_26470</name>
</gene>
<keyword evidence="7 8" id="KW-0472">Membrane</keyword>
<dbReference type="Proteomes" id="UP000216020">
    <property type="component" value="Unassembled WGS sequence"/>
</dbReference>
<evidence type="ECO:0000313" key="10">
    <source>
        <dbReference type="EMBL" id="OZI31447.1"/>
    </source>
</evidence>
<organism evidence="10 11">
    <name type="scientific">Bordetella genomosp. 10</name>
    <dbReference type="NCBI Taxonomy" id="1416804"/>
    <lineage>
        <taxon>Bacteria</taxon>
        <taxon>Pseudomonadati</taxon>
        <taxon>Pseudomonadota</taxon>
        <taxon>Betaproteobacteria</taxon>
        <taxon>Burkholderiales</taxon>
        <taxon>Alcaligenaceae</taxon>
        <taxon>Bordetella</taxon>
    </lineage>
</organism>
<evidence type="ECO:0000256" key="8">
    <source>
        <dbReference type="SAM" id="Phobius"/>
    </source>
</evidence>
<dbReference type="InterPro" id="IPR050297">
    <property type="entry name" value="LipidA_mod_glycosyltrf_83"/>
</dbReference>
<keyword evidence="5 8" id="KW-0812">Transmembrane</keyword>
<dbReference type="GO" id="GO:0009103">
    <property type="term" value="P:lipopolysaccharide biosynthetic process"/>
    <property type="evidence" value="ECO:0007669"/>
    <property type="project" value="UniProtKB-ARBA"/>
</dbReference>
<keyword evidence="11" id="KW-1185">Reference proteome</keyword>
<comment type="caution">
    <text evidence="10">The sequence shown here is derived from an EMBL/GenBank/DDBJ whole genome shotgun (WGS) entry which is preliminary data.</text>
</comment>
<evidence type="ECO:0000256" key="1">
    <source>
        <dbReference type="ARBA" id="ARBA00004651"/>
    </source>
</evidence>
<dbReference type="PANTHER" id="PTHR33908">
    <property type="entry name" value="MANNOSYLTRANSFERASE YKCB-RELATED"/>
    <property type="match status" value="1"/>
</dbReference>
<dbReference type="Pfam" id="PF13231">
    <property type="entry name" value="PMT_2"/>
    <property type="match status" value="1"/>
</dbReference>
<feature type="transmembrane region" description="Helical" evidence="8">
    <location>
        <begin position="12"/>
        <end position="34"/>
    </location>
</feature>